<evidence type="ECO:0000256" key="1">
    <source>
        <dbReference type="SAM" id="SignalP"/>
    </source>
</evidence>
<organism evidence="2 3">
    <name type="scientific">Veillonella nakazawae</name>
    <dbReference type="NCBI Taxonomy" id="2682456"/>
    <lineage>
        <taxon>Bacteria</taxon>
        <taxon>Bacillati</taxon>
        <taxon>Bacillota</taxon>
        <taxon>Negativicutes</taxon>
        <taxon>Veillonellales</taxon>
        <taxon>Veillonellaceae</taxon>
        <taxon>Veillonella</taxon>
    </lineage>
</organism>
<dbReference type="RefSeq" id="WP_178884204.1">
    <property type="nucleotide sequence ID" value="NZ_AP022321.1"/>
</dbReference>
<keyword evidence="3" id="KW-1185">Reference proteome</keyword>
<sequence>MKVSKQFSIVLAASVLAFGVATLAPQHADASYGYKYTDSQRPPVSTPTGYVNPAMGSTVTVTDPAPATNKLTAPKASTTTVSTNANNTAPKYSDFNDIAAYSVAVADYFMAKIMAIFGNGNTALNRYGFGK</sequence>
<protein>
    <submittedName>
        <fullName evidence="2">Uncharacterized protein</fullName>
    </submittedName>
</protein>
<reference evidence="2 3" key="1">
    <citation type="journal article" date="2020" name="Int. J. Syst. Evol. Microbiol.">
        <title>Veillonella nakazawae sp. nov., an anaerobic gram-negative coccus isolated from the oral cavity of Japanese children.</title>
        <authorList>
            <person name="Mashima I."/>
            <person name="Theodorea C.F."/>
            <person name="Djais A.A."/>
            <person name="Kunihiro T."/>
            <person name="Kawamura Y."/>
            <person name="Otomo M."/>
            <person name="Saitoh M."/>
            <person name="Tamai R."/>
            <person name="Kiyoura Y."/>
        </authorList>
    </citation>
    <scope>NUCLEOTIDE SEQUENCE [LARGE SCALE GENOMIC DNA]</scope>
    <source>
        <strain evidence="2 3">T1-7</strain>
    </source>
</reference>
<feature type="signal peptide" evidence="1">
    <location>
        <begin position="1"/>
        <end position="23"/>
    </location>
</feature>
<evidence type="ECO:0000313" key="3">
    <source>
        <dbReference type="Proteomes" id="UP000509249"/>
    </source>
</evidence>
<gene>
    <name evidence="2" type="ORF">VEIT17_01280</name>
</gene>
<proteinExistence type="predicted"/>
<name>A0ABM7H9K3_9FIRM</name>
<feature type="chain" id="PRO_5047280862" evidence="1">
    <location>
        <begin position="24"/>
        <end position="131"/>
    </location>
</feature>
<dbReference type="EMBL" id="AP022321">
    <property type="protein sequence ID" value="BBU33682.1"/>
    <property type="molecule type" value="Genomic_DNA"/>
</dbReference>
<evidence type="ECO:0000313" key="2">
    <source>
        <dbReference type="EMBL" id="BBU33682.1"/>
    </source>
</evidence>
<accession>A0ABM7H9K3</accession>
<keyword evidence="1" id="KW-0732">Signal</keyword>
<dbReference type="Proteomes" id="UP000509249">
    <property type="component" value="Chromosome"/>
</dbReference>